<dbReference type="Proteomes" id="UP000521872">
    <property type="component" value="Unassembled WGS sequence"/>
</dbReference>
<feature type="region of interest" description="Disordered" evidence="1">
    <location>
        <begin position="1"/>
        <end position="39"/>
    </location>
</feature>
<keyword evidence="3" id="KW-1185">Reference proteome</keyword>
<proteinExistence type="predicted"/>
<feature type="region of interest" description="Disordered" evidence="1">
    <location>
        <begin position="323"/>
        <end position="343"/>
    </location>
</feature>
<evidence type="ECO:0000313" key="2">
    <source>
        <dbReference type="EMBL" id="KAF4610230.1"/>
    </source>
</evidence>
<comment type="caution">
    <text evidence="2">The sequence shown here is derived from an EMBL/GenBank/DDBJ whole genome shotgun (WGS) entry which is preliminary data.</text>
</comment>
<evidence type="ECO:0000256" key="1">
    <source>
        <dbReference type="SAM" id="MobiDB-lite"/>
    </source>
</evidence>
<sequence length="389" mass="43033">MSSSSHANSSNSNIIARPTKGVNASKAKFDKKASGPPAPLQFTEAAIQGEQKQKKGVGRSLLGALKKVVSCTSRKGVAKNFSDSMECVEPTQKQQRPQPDLVAPEPIPDAAINIAPAPVAPVGCEPKPRINLLSEDSLRRKREVLQRAKGRKIAKNFEEMLGSEPNDIELGRQCEEINAAQRLIVMNKRRVENAAKDFQSSPFFQATSRAPATVVTAQNSVSQQPASVSGTTAVIPPTMSAFSISNREVRPPRSRELRKIRVRGMVRQAVYVLNEAESKRRLKRCRIVPPKVSLVMPLHPYNDYVGFMPDQVRQPDIPEVEEPAEEVEEVPINEPPTPTPAYSHGGAHLSFYVATREELAMYAIMRHHQESLSPRRDHLPRSYQSTSKQ</sequence>
<dbReference type="AlphaFoldDB" id="A0A8H4VJJ8"/>
<feature type="compositionally biased region" description="Low complexity" evidence="1">
    <location>
        <begin position="1"/>
        <end position="13"/>
    </location>
</feature>
<reference evidence="2 3" key="1">
    <citation type="submission" date="2019-12" db="EMBL/GenBank/DDBJ databases">
        <authorList>
            <person name="Floudas D."/>
            <person name="Bentzer J."/>
            <person name="Ahren D."/>
            <person name="Johansson T."/>
            <person name="Persson P."/>
            <person name="Tunlid A."/>
        </authorList>
    </citation>
    <scope>NUCLEOTIDE SEQUENCE [LARGE SCALE GENOMIC DNA]</scope>
    <source>
        <strain evidence="2 3">CBS 102.39</strain>
    </source>
</reference>
<protein>
    <submittedName>
        <fullName evidence="2">Uncharacterized protein</fullName>
    </submittedName>
</protein>
<dbReference type="EMBL" id="JAACJL010000059">
    <property type="protein sequence ID" value="KAF4610230.1"/>
    <property type="molecule type" value="Genomic_DNA"/>
</dbReference>
<accession>A0A8H4VJJ8</accession>
<name>A0A8H4VJJ8_9AGAR</name>
<gene>
    <name evidence="2" type="ORF">D9613_010577</name>
</gene>
<evidence type="ECO:0000313" key="3">
    <source>
        <dbReference type="Proteomes" id="UP000521872"/>
    </source>
</evidence>
<organism evidence="2 3">
    <name type="scientific">Agrocybe pediades</name>
    <dbReference type="NCBI Taxonomy" id="84607"/>
    <lineage>
        <taxon>Eukaryota</taxon>
        <taxon>Fungi</taxon>
        <taxon>Dikarya</taxon>
        <taxon>Basidiomycota</taxon>
        <taxon>Agaricomycotina</taxon>
        <taxon>Agaricomycetes</taxon>
        <taxon>Agaricomycetidae</taxon>
        <taxon>Agaricales</taxon>
        <taxon>Agaricineae</taxon>
        <taxon>Strophariaceae</taxon>
        <taxon>Agrocybe</taxon>
    </lineage>
</organism>